<name>A0A7W6DJI9_9RHOB</name>
<protein>
    <submittedName>
        <fullName evidence="1">Uncharacterized protein</fullName>
    </submittedName>
</protein>
<proteinExistence type="predicted"/>
<reference evidence="1 2" key="1">
    <citation type="submission" date="2020-08" db="EMBL/GenBank/DDBJ databases">
        <title>Genomic Encyclopedia of Type Strains, Phase IV (KMG-IV): sequencing the most valuable type-strain genomes for metagenomic binning, comparative biology and taxonomic classification.</title>
        <authorList>
            <person name="Goeker M."/>
        </authorList>
    </citation>
    <scope>NUCLEOTIDE SEQUENCE [LARGE SCALE GENOMIC DNA]</scope>
    <source>
        <strain evidence="1 2">DSM 102235</strain>
    </source>
</reference>
<accession>A0A7W6DJI9</accession>
<sequence>MKSNVELYVGMKNQSAELLKFIMPLHKILAEAQPAKV</sequence>
<comment type="caution">
    <text evidence="1">The sequence shown here is derived from an EMBL/GenBank/DDBJ whole genome shotgun (WGS) entry which is preliminary data.</text>
</comment>
<organism evidence="1 2">
    <name type="scientific">Sagittula marina</name>
    <dbReference type="NCBI Taxonomy" id="943940"/>
    <lineage>
        <taxon>Bacteria</taxon>
        <taxon>Pseudomonadati</taxon>
        <taxon>Pseudomonadota</taxon>
        <taxon>Alphaproteobacteria</taxon>
        <taxon>Rhodobacterales</taxon>
        <taxon>Roseobacteraceae</taxon>
        <taxon>Sagittula</taxon>
    </lineage>
</organism>
<dbReference type="EMBL" id="JACIEJ010000002">
    <property type="protein sequence ID" value="MBB3984411.1"/>
    <property type="molecule type" value="Genomic_DNA"/>
</dbReference>
<keyword evidence="2" id="KW-1185">Reference proteome</keyword>
<dbReference type="Proteomes" id="UP000541426">
    <property type="component" value="Unassembled WGS sequence"/>
</dbReference>
<evidence type="ECO:0000313" key="2">
    <source>
        <dbReference type="Proteomes" id="UP000541426"/>
    </source>
</evidence>
<dbReference type="AlphaFoldDB" id="A0A7W6DJI9"/>
<evidence type="ECO:0000313" key="1">
    <source>
        <dbReference type="EMBL" id="MBB3984411.1"/>
    </source>
</evidence>
<gene>
    <name evidence="1" type="ORF">GGQ68_000727</name>
</gene>